<feature type="compositionally biased region" description="Basic and acidic residues" evidence="1">
    <location>
        <begin position="1"/>
        <end position="15"/>
    </location>
</feature>
<comment type="caution">
    <text evidence="2">The sequence shown here is derived from an EMBL/GenBank/DDBJ whole genome shotgun (WGS) entry which is preliminary data.</text>
</comment>
<dbReference type="Proteomes" id="UP000823775">
    <property type="component" value="Unassembled WGS sequence"/>
</dbReference>
<gene>
    <name evidence="2" type="ORF">HAX54_038149</name>
</gene>
<dbReference type="EMBL" id="JACEIK010005193">
    <property type="protein sequence ID" value="MCE0480918.1"/>
    <property type="molecule type" value="Genomic_DNA"/>
</dbReference>
<feature type="compositionally biased region" description="Basic and acidic residues" evidence="1">
    <location>
        <begin position="70"/>
        <end position="108"/>
    </location>
</feature>
<evidence type="ECO:0000313" key="3">
    <source>
        <dbReference type="Proteomes" id="UP000823775"/>
    </source>
</evidence>
<accession>A0ABS8VJD1</accession>
<feature type="region of interest" description="Disordered" evidence="1">
    <location>
        <begin position="70"/>
        <end position="122"/>
    </location>
</feature>
<keyword evidence="3" id="KW-1185">Reference proteome</keyword>
<reference evidence="2 3" key="1">
    <citation type="journal article" date="2021" name="BMC Genomics">
        <title>Datura genome reveals duplications of psychoactive alkaloid biosynthetic genes and high mutation rate following tissue culture.</title>
        <authorList>
            <person name="Rajewski A."/>
            <person name="Carter-House D."/>
            <person name="Stajich J."/>
            <person name="Litt A."/>
        </authorList>
    </citation>
    <scope>NUCLEOTIDE SEQUENCE [LARGE SCALE GENOMIC DNA]</scope>
    <source>
        <strain evidence="2">AR-01</strain>
    </source>
</reference>
<feature type="region of interest" description="Disordered" evidence="1">
    <location>
        <begin position="1"/>
        <end position="50"/>
    </location>
</feature>
<proteinExistence type="predicted"/>
<protein>
    <submittedName>
        <fullName evidence="2">Uncharacterized protein</fullName>
    </submittedName>
</protein>
<evidence type="ECO:0000256" key="1">
    <source>
        <dbReference type="SAM" id="MobiDB-lite"/>
    </source>
</evidence>
<name>A0ABS8VJD1_DATST</name>
<sequence>MAKEKQFNGRNKGKEIPSTNQFTALEGDSTDIKQRRIRQEGSKLQNNGLPVKGGELIVVDRGVDELHKTMTKEVERNHQGESNSKEAGEADSVGARDSKDTADVEDGRFIPPAYNAHEESRVGDIGFKPLRTVYTIRMRAFNKF</sequence>
<evidence type="ECO:0000313" key="2">
    <source>
        <dbReference type="EMBL" id="MCE0480918.1"/>
    </source>
</evidence>
<organism evidence="2 3">
    <name type="scientific">Datura stramonium</name>
    <name type="common">Jimsonweed</name>
    <name type="synonym">Common thornapple</name>
    <dbReference type="NCBI Taxonomy" id="4076"/>
    <lineage>
        <taxon>Eukaryota</taxon>
        <taxon>Viridiplantae</taxon>
        <taxon>Streptophyta</taxon>
        <taxon>Embryophyta</taxon>
        <taxon>Tracheophyta</taxon>
        <taxon>Spermatophyta</taxon>
        <taxon>Magnoliopsida</taxon>
        <taxon>eudicotyledons</taxon>
        <taxon>Gunneridae</taxon>
        <taxon>Pentapetalae</taxon>
        <taxon>asterids</taxon>
        <taxon>lamiids</taxon>
        <taxon>Solanales</taxon>
        <taxon>Solanaceae</taxon>
        <taxon>Solanoideae</taxon>
        <taxon>Datureae</taxon>
        <taxon>Datura</taxon>
    </lineage>
</organism>
<feature type="compositionally biased region" description="Basic and acidic residues" evidence="1">
    <location>
        <begin position="30"/>
        <end position="41"/>
    </location>
</feature>